<feature type="region of interest" description="Disordered" evidence="1">
    <location>
        <begin position="590"/>
        <end position="709"/>
    </location>
</feature>
<feature type="compositionally biased region" description="Low complexity" evidence="1">
    <location>
        <begin position="139"/>
        <end position="158"/>
    </location>
</feature>
<accession>A0A9W8KXE2</accession>
<feature type="region of interest" description="Disordered" evidence="1">
    <location>
        <begin position="912"/>
        <end position="954"/>
    </location>
</feature>
<evidence type="ECO:0000313" key="2">
    <source>
        <dbReference type="EMBL" id="KAJ2674158.1"/>
    </source>
</evidence>
<feature type="compositionally biased region" description="Polar residues" evidence="1">
    <location>
        <begin position="436"/>
        <end position="447"/>
    </location>
</feature>
<proteinExistence type="predicted"/>
<feature type="region of interest" description="Disordered" evidence="1">
    <location>
        <begin position="65"/>
        <end position="115"/>
    </location>
</feature>
<feature type="region of interest" description="Disordered" evidence="1">
    <location>
        <begin position="137"/>
        <end position="184"/>
    </location>
</feature>
<organism evidence="2 3">
    <name type="scientific">Coemansia spiralis</name>
    <dbReference type="NCBI Taxonomy" id="417178"/>
    <lineage>
        <taxon>Eukaryota</taxon>
        <taxon>Fungi</taxon>
        <taxon>Fungi incertae sedis</taxon>
        <taxon>Zoopagomycota</taxon>
        <taxon>Kickxellomycotina</taxon>
        <taxon>Kickxellomycetes</taxon>
        <taxon>Kickxellales</taxon>
        <taxon>Kickxellaceae</taxon>
        <taxon>Coemansia</taxon>
    </lineage>
</organism>
<protein>
    <recommendedName>
        <fullName evidence="4">BLOC-1-related complex subunit 5</fullName>
    </recommendedName>
</protein>
<feature type="compositionally biased region" description="Polar residues" evidence="1">
    <location>
        <begin position="398"/>
        <end position="418"/>
    </location>
</feature>
<feature type="compositionally biased region" description="Polar residues" evidence="1">
    <location>
        <begin position="633"/>
        <end position="657"/>
    </location>
</feature>
<feature type="region of interest" description="Disordered" evidence="1">
    <location>
        <begin position="1"/>
        <end position="44"/>
    </location>
</feature>
<evidence type="ECO:0000313" key="3">
    <source>
        <dbReference type="Proteomes" id="UP001151518"/>
    </source>
</evidence>
<feature type="compositionally biased region" description="Polar residues" evidence="1">
    <location>
        <begin position="23"/>
        <end position="33"/>
    </location>
</feature>
<feature type="region of interest" description="Disordered" evidence="1">
    <location>
        <begin position="391"/>
        <end position="486"/>
    </location>
</feature>
<feature type="region of interest" description="Disordered" evidence="1">
    <location>
        <begin position="973"/>
        <end position="995"/>
    </location>
</feature>
<sequence>MGNNHSTTKNRAGGGSSRRAAVTGSTSGTNATSLAAAGSSVGSMRRDSIGIGMAANVRRPHQISAISSQAPSMRAVDFPAQRTRPATARSRLSHGPTSTSLKDPQQPNLQNYPYSQAGAQMNDSRISLLSMVGAREGQLSSDTTENNTNLSLSTSVNNIRSSRVLSNPSPSDPVRPRSRTQSSEQGIVTVFSGVQKPPPLDPDLDAINRLPKYRPLVLAPSNNRLAGLFHSGYRYIEPTAEQLKLDETELTGICFSFRDYITNRVQHICDRQVQFVNAAKYIGARTNDSNAKLMQAYQVARRDQEGLSVLKSIQRQTEKSYELVQQIIHDLERLEAVLPAKERFFGADSDAAEEFPYLAKMLGQRRRHSLPASSPHSSAALRRQIAGRKAGIPVFPPRSTSASPQHSRSGSLASYTDTHGTHNKPRPGPYQLPTILRQSTAAASNRPYSRGSIMDRHSQSSLRVGSSSANNSAPVSPISDSDHRVSFDGEAIHPSETTSLAVFAAQNGPRSVQKRNALGNGMPRRPVSALSAYIDPRSSHARGEVSLSTQQVLWSPQMSLGANESAFGYPHFGESSPQLVLAGVEEEYELHSNDQKVDQPSVGTNNTALEPVSGMEESASVEDDAHAEEKLLATNNSCSSDRCGSVRLSGQQASSLSPAKGLQLRVPLHRGTDAASPKSLPRGLSLRSGSSMGSSPSTPSIMSPTPIGSPSVNVTVNPLSVVTVSDAPQTSRHSLSPQFPSEATRMLKQAILERSDSGSTDSYSLSINSVTQKPTTLKKPEHALLTPDDADIDTKRLSIASNVIQCSCSRSSSLAHSQPSTVEEASGLADRIQPDDLTAALTEAQLVAESTRTTSLWARGNTERMSTWSSSSAKTLADGIYGSRVPSIEDPLTRSAKQQLLSSSALSNLSASAAMVNRPPRSSSLSVSNTRLGDISTRPFSSRRAGGSRHPLRTRAAVDLGLSIRSDLERRVRSFSESESDSQLPGEARPHSSMGFHETVSGAQFWSARPDGIHARRNSPHSASLRLFRSDRHHPHRISAVSVSSGQQSIRKVSISSDQIGVPESAIHGNSGGGDGSVQSDASSILSSSYSSQATERLFPTPPSSLARPSSDSAASAATNASAMMANKRRAQTMSHQLRKAL</sequence>
<feature type="compositionally biased region" description="Polar residues" evidence="1">
    <location>
        <begin position="1"/>
        <end position="10"/>
    </location>
</feature>
<reference evidence="2" key="1">
    <citation type="submission" date="2022-07" db="EMBL/GenBank/DDBJ databases">
        <title>Phylogenomic reconstructions and comparative analyses of Kickxellomycotina fungi.</title>
        <authorList>
            <person name="Reynolds N.K."/>
            <person name="Stajich J.E."/>
            <person name="Barry K."/>
            <person name="Grigoriev I.V."/>
            <person name="Crous P."/>
            <person name="Smith M.E."/>
        </authorList>
    </citation>
    <scope>NUCLEOTIDE SEQUENCE</scope>
    <source>
        <strain evidence="2">NRRL 3115</strain>
    </source>
</reference>
<feature type="compositionally biased region" description="Low complexity" evidence="1">
    <location>
        <begin position="466"/>
        <end position="479"/>
    </location>
</feature>
<dbReference type="Proteomes" id="UP001151518">
    <property type="component" value="Unassembled WGS sequence"/>
</dbReference>
<feature type="compositionally biased region" description="Polar residues" evidence="1">
    <location>
        <begin position="920"/>
        <end position="931"/>
    </location>
</feature>
<feature type="compositionally biased region" description="Low complexity" evidence="1">
    <location>
        <begin position="1077"/>
        <end position="1092"/>
    </location>
</feature>
<feature type="compositionally biased region" description="Polar residues" evidence="1">
    <location>
        <begin position="1041"/>
        <end position="1059"/>
    </location>
</feature>
<name>A0A9W8KXE2_9FUNG</name>
<dbReference type="OrthoDB" id="10035640at2759"/>
<feature type="compositionally biased region" description="Polar residues" evidence="1">
    <location>
        <begin position="95"/>
        <end position="115"/>
    </location>
</feature>
<feature type="compositionally biased region" description="Low complexity" evidence="1">
    <location>
        <begin position="1104"/>
        <end position="1122"/>
    </location>
</feature>
<dbReference type="AlphaFoldDB" id="A0A9W8KXE2"/>
<dbReference type="EMBL" id="JANBTW010000060">
    <property type="protein sequence ID" value="KAJ2674158.1"/>
    <property type="molecule type" value="Genomic_DNA"/>
</dbReference>
<feature type="compositionally biased region" description="Low complexity" evidence="1">
    <location>
        <begin position="676"/>
        <end position="709"/>
    </location>
</feature>
<evidence type="ECO:0000256" key="1">
    <source>
        <dbReference type="SAM" id="MobiDB-lite"/>
    </source>
</evidence>
<gene>
    <name evidence="2" type="ORF">GGI25_004451</name>
</gene>
<feature type="region of interest" description="Disordered" evidence="1">
    <location>
        <begin position="1038"/>
        <end position="1122"/>
    </location>
</feature>
<comment type="caution">
    <text evidence="2">The sequence shown here is derived from an EMBL/GenBank/DDBJ whole genome shotgun (WGS) entry which is preliminary data.</text>
</comment>
<evidence type="ECO:0008006" key="4">
    <source>
        <dbReference type="Google" id="ProtNLM"/>
    </source>
</evidence>